<evidence type="ECO:0000313" key="4">
    <source>
        <dbReference type="EMBL" id="KAH9522189.1"/>
    </source>
</evidence>
<dbReference type="InterPro" id="IPR013320">
    <property type="entry name" value="ConA-like_dom_sf"/>
</dbReference>
<organism evidence="4 5">
    <name type="scientific">Dermatophagoides farinae</name>
    <name type="common">American house dust mite</name>
    <dbReference type="NCBI Taxonomy" id="6954"/>
    <lineage>
        <taxon>Eukaryota</taxon>
        <taxon>Metazoa</taxon>
        <taxon>Ecdysozoa</taxon>
        <taxon>Arthropoda</taxon>
        <taxon>Chelicerata</taxon>
        <taxon>Arachnida</taxon>
        <taxon>Acari</taxon>
        <taxon>Acariformes</taxon>
        <taxon>Sarcoptiformes</taxon>
        <taxon>Astigmata</taxon>
        <taxon>Psoroptidia</taxon>
        <taxon>Analgoidea</taxon>
        <taxon>Pyroglyphidae</taxon>
        <taxon>Dermatophagoidinae</taxon>
        <taxon>Dermatophagoides</taxon>
    </lineage>
</organism>
<comment type="caution">
    <text evidence="4">The sequence shown here is derived from an EMBL/GenBank/DDBJ whole genome shotgun (WGS) entry which is preliminary data.</text>
</comment>
<dbReference type="SMART" id="SM00449">
    <property type="entry name" value="SPRY"/>
    <property type="match status" value="1"/>
</dbReference>
<dbReference type="GO" id="GO:0043161">
    <property type="term" value="P:proteasome-mediated ubiquitin-dependent protein catabolic process"/>
    <property type="evidence" value="ECO:0007669"/>
    <property type="project" value="TreeGrafter"/>
</dbReference>
<dbReference type="InterPro" id="IPR001870">
    <property type="entry name" value="B30.2/SPRY"/>
</dbReference>
<protein>
    <submittedName>
        <fullName evidence="4">SPRY domain-containing SOCS box protein 4</fullName>
    </submittedName>
</protein>
<dbReference type="InterPro" id="IPR003877">
    <property type="entry name" value="SPRY_dom"/>
</dbReference>
<dbReference type="InterPro" id="IPR043136">
    <property type="entry name" value="B30.2/SPRY_sf"/>
</dbReference>
<feature type="domain" description="SOCS box" evidence="3">
    <location>
        <begin position="332"/>
        <end position="368"/>
    </location>
</feature>
<dbReference type="PANTHER" id="PTHR12245">
    <property type="entry name" value="SPRY DOMAIN CONTAINING SOCS BOX PROTEIN"/>
    <property type="match status" value="1"/>
</dbReference>
<dbReference type="PROSITE" id="PS50188">
    <property type="entry name" value="B302_SPRY"/>
    <property type="match status" value="1"/>
</dbReference>
<dbReference type="PROSITE" id="PS50225">
    <property type="entry name" value="SOCS"/>
    <property type="match status" value="1"/>
</dbReference>
<dbReference type="Gene3D" id="2.60.120.920">
    <property type="match status" value="1"/>
</dbReference>
<reference evidence="4" key="2">
    <citation type="journal article" date="2022" name="Res Sq">
        <title>Comparative Genomics Reveals Insights into the Divergent Evolution of Astigmatic Mites and Household Pest Adaptations.</title>
        <authorList>
            <person name="Xiong Q."/>
            <person name="Wan A.T.-Y."/>
            <person name="Liu X.-Y."/>
            <person name="Fung C.S.-H."/>
            <person name="Xiao X."/>
            <person name="Malainual N."/>
            <person name="Hou J."/>
            <person name="Wang L."/>
            <person name="Wang M."/>
            <person name="Yang K."/>
            <person name="Cui Y."/>
            <person name="Leung E."/>
            <person name="Nong W."/>
            <person name="Shin S.-K."/>
            <person name="Au S."/>
            <person name="Jeong K.Y."/>
            <person name="Chew F.T."/>
            <person name="Hui J."/>
            <person name="Leung T.F."/>
            <person name="Tungtrongchitr A."/>
            <person name="Zhong N."/>
            <person name="Liu Z."/>
            <person name="Tsui S."/>
        </authorList>
    </citation>
    <scope>NUCLEOTIDE SEQUENCE</scope>
    <source>
        <strain evidence="4">Derf</strain>
        <tissue evidence="4">Whole organism</tissue>
    </source>
</reference>
<evidence type="ECO:0000259" key="2">
    <source>
        <dbReference type="PROSITE" id="PS50188"/>
    </source>
</evidence>
<evidence type="ECO:0000259" key="3">
    <source>
        <dbReference type="PROSITE" id="PS50225"/>
    </source>
</evidence>
<dbReference type="Proteomes" id="UP000790347">
    <property type="component" value="Unassembled WGS sequence"/>
</dbReference>
<name>A0A922L6Z0_DERFA</name>
<dbReference type="InterPro" id="IPR050672">
    <property type="entry name" value="FBXO45-Fsn/SPSB_families"/>
</dbReference>
<evidence type="ECO:0000313" key="5">
    <source>
        <dbReference type="Proteomes" id="UP000790347"/>
    </source>
</evidence>
<dbReference type="EMBL" id="ASGP02000002">
    <property type="protein sequence ID" value="KAH9522189.1"/>
    <property type="molecule type" value="Genomic_DNA"/>
</dbReference>
<reference evidence="4" key="1">
    <citation type="submission" date="2013-05" db="EMBL/GenBank/DDBJ databases">
        <authorList>
            <person name="Yim A.K.Y."/>
            <person name="Chan T.F."/>
            <person name="Ji K.M."/>
            <person name="Liu X.Y."/>
            <person name="Zhou J.W."/>
            <person name="Li R.Q."/>
            <person name="Yang K.Y."/>
            <person name="Li J."/>
            <person name="Li M."/>
            <person name="Law P.T.W."/>
            <person name="Wu Y.L."/>
            <person name="Cai Z.L."/>
            <person name="Qin H."/>
            <person name="Bao Y."/>
            <person name="Leung R.K.K."/>
            <person name="Ng P.K.S."/>
            <person name="Zou J."/>
            <person name="Zhong X.J."/>
            <person name="Ran P.X."/>
            <person name="Zhong N.S."/>
            <person name="Liu Z.G."/>
            <person name="Tsui S.K.W."/>
        </authorList>
    </citation>
    <scope>NUCLEOTIDE SEQUENCE</scope>
    <source>
        <strain evidence="4">Derf</strain>
        <tissue evidence="4">Whole organism</tissue>
    </source>
</reference>
<gene>
    <name evidence="4" type="primary">SPSB4_1</name>
    <name evidence="4" type="ORF">DERF_005787</name>
</gene>
<dbReference type="SUPFAM" id="SSF49899">
    <property type="entry name" value="Concanavalin A-like lectins/glucanases"/>
    <property type="match status" value="1"/>
</dbReference>
<dbReference type="AlphaFoldDB" id="A0A922L6Z0"/>
<dbReference type="InterPro" id="IPR001496">
    <property type="entry name" value="SOCS_box"/>
</dbReference>
<dbReference type="GO" id="GO:0019005">
    <property type="term" value="C:SCF ubiquitin ligase complex"/>
    <property type="evidence" value="ECO:0007669"/>
    <property type="project" value="TreeGrafter"/>
</dbReference>
<dbReference type="Pfam" id="PF00622">
    <property type="entry name" value="SPRY"/>
    <property type="match status" value="1"/>
</dbReference>
<comment type="similarity">
    <text evidence="1">Belongs to the SPSB family.</text>
</comment>
<dbReference type="PANTHER" id="PTHR12245:SF11">
    <property type="entry name" value="PROTEIN GUSTAVUS"/>
    <property type="match status" value="1"/>
</dbReference>
<sequence length="368" mass="42657">MNQIEQRQSSIPRSSMVDDYNRNRLNMNKLLLSTQNSSIQMEQHKQYNDCFVRKICKNRNHRKMIMTGSKKIRNSAKLKPKRRRNMLRIIENWPSLRSLANMDLQSLVRSLRSQDKKSIQNMRADCHAERPSRLDRLLEQEELSEEIQVENGWSLERKSPNVNILQNGLVGKRRPIAKSTDCMFGRIGYTKGLHVWTIQWPVECRGTHAVVGVATESMQYLHTSGYCSLVGSDCESYGWDIVRSRFFHNKKETTYPLWLSSSHDKFTIPDEFTVVLDMDEGTLGFIVDGLYLGVAYTGLTGKKLYPVISTVWGNVEIGIRYSGYMPPGPLLLRECCRKTIRQHSGKKRIRKLVQETRIPLVLKEYLLN</sequence>
<feature type="domain" description="B30.2/SPRY" evidence="2">
    <location>
        <begin position="131"/>
        <end position="326"/>
    </location>
</feature>
<accession>A0A922L6Z0</accession>
<keyword evidence="5" id="KW-1185">Reference proteome</keyword>
<evidence type="ECO:0000256" key="1">
    <source>
        <dbReference type="ARBA" id="ARBA00010910"/>
    </source>
</evidence>
<proteinExistence type="inferred from homology"/>